<evidence type="ECO:0000259" key="1">
    <source>
        <dbReference type="Pfam" id="PF04782"/>
    </source>
</evidence>
<proteinExistence type="predicted"/>
<evidence type="ECO:0000313" key="3">
    <source>
        <dbReference type="EMBL" id="KAE9603512.1"/>
    </source>
</evidence>
<dbReference type="OrthoDB" id="658187at2759"/>
<dbReference type="PANTHER" id="PTHR21450">
    <property type="entry name" value="PROTEIN ALTERED PHOSPHATE STARVATION RESPONSE 1"/>
    <property type="match status" value="1"/>
</dbReference>
<name>A0A6A4PQ69_LUPAL</name>
<feature type="domain" description="DUF630" evidence="2">
    <location>
        <begin position="1"/>
        <end position="54"/>
    </location>
</feature>
<evidence type="ECO:0000259" key="2">
    <source>
        <dbReference type="Pfam" id="PF04783"/>
    </source>
</evidence>
<dbReference type="EMBL" id="WOCE01000011">
    <property type="protein sequence ID" value="KAE9603512.1"/>
    <property type="molecule type" value="Genomic_DNA"/>
</dbReference>
<evidence type="ECO:0008006" key="5">
    <source>
        <dbReference type="Google" id="ProtNLM"/>
    </source>
</evidence>
<dbReference type="Pfam" id="PF04783">
    <property type="entry name" value="DUF630"/>
    <property type="match status" value="1"/>
</dbReference>
<gene>
    <name evidence="3" type="ORF">Lalb_Chr11g0061701</name>
</gene>
<evidence type="ECO:0000313" key="4">
    <source>
        <dbReference type="Proteomes" id="UP000447434"/>
    </source>
</evidence>
<reference evidence="4" key="1">
    <citation type="journal article" date="2020" name="Nat. Commun.">
        <title>Genome sequence of the cluster root forming white lupin.</title>
        <authorList>
            <person name="Hufnagel B."/>
            <person name="Marques A."/>
            <person name="Soriano A."/>
            <person name="Marques L."/>
            <person name="Divol F."/>
            <person name="Doumas P."/>
            <person name="Sallet E."/>
            <person name="Mancinotti D."/>
            <person name="Carrere S."/>
            <person name="Marande W."/>
            <person name="Arribat S."/>
            <person name="Keller J."/>
            <person name="Huneau C."/>
            <person name="Blein T."/>
            <person name="Aime D."/>
            <person name="Laguerre M."/>
            <person name="Taylor J."/>
            <person name="Schubert V."/>
            <person name="Nelson M."/>
            <person name="Geu-Flores F."/>
            <person name="Crespi M."/>
            <person name="Gallardo-Guerrero K."/>
            <person name="Delaux P.-M."/>
            <person name="Salse J."/>
            <person name="Berges H."/>
            <person name="Guyot R."/>
            <person name="Gouzy J."/>
            <person name="Peret B."/>
        </authorList>
    </citation>
    <scope>NUCLEOTIDE SEQUENCE [LARGE SCALE GENOMIC DNA]</scope>
    <source>
        <strain evidence="4">cv. Amiga</strain>
    </source>
</reference>
<dbReference type="Proteomes" id="UP000447434">
    <property type="component" value="Chromosome 11"/>
</dbReference>
<comment type="caution">
    <text evidence="3">The sequence shown here is derived from an EMBL/GenBank/DDBJ whole genome shotgun (WGS) entry which is preliminary data.</text>
</comment>
<feature type="domain" description="DUF632" evidence="1">
    <location>
        <begin position="112"/>
        <end position="314"/>
    </location>
</feature>
<dbReference type="InterPro" id="IPR006867">
    <property type="entry name" value="DUF632"/>
</dbReference>
<organism evidence="3 4">
    <name type="scientific">Lupinus albus</name>
    <name type="common">White lupine</name>
    <name type="synonym">Lupinus termis</name>
    <dbReference type="NCBI Taxonomy" id="3870"/>
    <lineage>
        <taxon>Eukaryota</taxon>
        <taxon>Viridiplantae</taxon>
        <taxon>Streptophyta</taxon>
        <taxon>Embryophyta</taxon>
        <taxon>Tracheophyta</taxon>
        <taxon>Spermatophyta</taxon>
        <taxon>Magnoliopsida</taxon>
        <taxon>eudicotyledons</taxon>
        <taxon>Gunneridae</taxon>
        <taxon>Pentapetalae</taxon>
        <taxon>rosids</taxon>
        <taxon>fabids</taxon>
        <taxon>Fabales</taxon>
        <taxon>Fabaceae</taxon>
        <taxon>Papilionoideae</taxon>
        <taxon>50 kb inversion clade</taxon>
        <taxon>genistoids sensu lato</taxon>
        <taxon>core genistoids</taxon>
        <taxon>Genisteae</taxon>
        <taxon>Lupinus</taxon>
    </lineage>
</organism>
<protein>
    <recommendedName>
        <fullName evidence="5">DUF632 domain-containing protein</fullName>
    </recommendedName>
</protein>
<dbReference type="Pfam" id="PF04782">
    <property type="entry name" value="DUF632"/>
    <property type="match status" value="1"/>
</dbReference>
<dbReference type="InterPro" id="IPR006868">
    <property type="entry name" value="DUF630"/>
</dbReference>
<keyword evidence="4" id="KW-1185">Reference proteome</keyword>
<sequence>MGCNTSKLDAITLCRERCKFVHQTLTQSCILADAHVKHIQSLQSLASALVFFFTQFQETHVSHMHFTSYEQLNFYGSKSPPPPPPPPATRDMKCRIIQIVTVAVTTQQRRGRRSYIMKSRQLKSMDKNGADAGKVETVQTSIGQLDTKMKMSIQVVDKISIAISKIREEELWSQIINFIHVMLKMWKDMQECYRCQYKEIAEAKALDASTFNRKLSSGQIDAAIKLKSVLQNWNLSFSNWINAQKSHVKALNDWLVRCLMYEPEEVPDDSTPLSPDNIGVPPVFVICNKWARTVDNISEKNTIEAVNGLMLRVSELLQKHILDLQQKLTVDRELESKVQILESQEQRMHKVVRAGERNIVPNPVAREESEAVLQRHVVHHGDFVDINNIQSDLKMIFSAMERFTALTAQLYEELCQQIKLYNPVLGESNKIDFLIGLFM</sequence>
<dbReference type="AlphaFoldDB" id="A0A6A4PQ69"/>
<dbReference type="PANTHER" id="PTHR21450:SF19">
    <property type="entry name" value="F5M15.15"/>
    <property type="match status" value="1"/>
</dbReference>
<accession>A0A6A4PQ69</accession>